<dbReference type="Proteomes" id="UP000446768">
    <property type="component" value="Unassembled WGS sequence"/>
</dbReference>
<dbReference type="EMBL" id="WKJJ01000010">
    <property type="protein sequence ID" value="MRV73399.1"/>
    <property type="molecule type" value="Genomic_DNA"/>
</dbReference>
<keyword evidence="2" id="KW-1133">Transmembrane helix</keyword>
<comment type="caution">
    <text evidence="3">The sequence shown here is derived from an EMBL/GenBank/DDBJ whole genome shotgun (WGS) entry which is preliminary data.</text>
</comment>
<evidence type="ECO:0000313" key="4">
    <source>
        <dbReference type="Proteomes" id="UP000446768"/>
    </source>
</evidence>
<gene>
    <name evidence="3" type="ORF">GJ700_16940</name>
</gene>
<feature type="region of interest" description="Disordered" evidence="1">
    <location>
        <begin position="53"/>
        <end position="137"/>
    </location>
</feature>
<evidence type="ECO:0000313" key="3">
    <source>
        <dbReference type="EMBL" id="MRV73399.1"/>
    </source>
</evidence>
<keyword evidence="2" id="KW-0812">Transmembrane</keyword>
<keyword evidence="4" id="KW-1185">Reference proteome</keyword>
<organism evidence="3 4">
    <name type="scientific">Pseudoduganella rivuli</name>
    <dbReference type="NCBI Taxonomy" id="2666085"/>
    <lineage>
        <taxon>Bacteria</taxon>
        <taxon>Pseudomonadati</taxon>
        <taxon>Pseudomonadota</taxon>
        <taxon>Betaproteobacteria</taxon>
        <taxon>Burkholderiales</taxon>
        <taxon>Oxalobacteraceae</taxon>
        <taxon>Telluria group</taxon>
        <taxon>Pseudoduganella</taxon>
    </lineage>
</organism>
<proteinExistence type="predicted"/>
<sequence>MRNAPVAGVAFSATLAAILALAVLPLAGAAFVAVLAVAVVALLVTVWALTRRDHGYGRGGGGYAENRGTQDDDMPPYYASTLFDNTSGSTPFSPDDGQRSCRFDASSDSSIGYSDSGSSGSDCGGSSSDSGGGSSSD</sequence>
<reference evidence="3 4" key="1">
    <citation type="submission" date="2019-11" db="EMBL/GenBank/DDBJ databases">
        <title>Novel species isolated from a subtropical stream in China.</title>
        <authorList>
            <person name="Lu H."/>
        </authorList>
    </citation>
    <scope>NUCLEOTIDE SEQUENCE [LARGE SCALE GENOMIC DNA]</scope>
    <source>
        <strain evidence="3 4">FT92W</strain>
    </source>
</reference>
<evidence type="ECO:0000256" key="2">
    <source>
        <dbReference type="SAM" id="Phobius"/>
    </source>
</evidence>
<accession>A0A7X2IP14</accession>
<dbReference type="RefSeq" id="WP_154375941.1">
    <property type="nucleotide sequence ID" value="NZ_WKJJ01000010.1"/>
</dbReference>
<feature type="transmembrane region" description="Helical" evidence="2">
    <location>
        <begin position="26"/>
        <end position="49"/>
    </location>
</feature>
<evidence type="ECO:0000256" key="1">
    <source>
        <dbReference type="SAM" id="MobiDB-lite"/>
    </source>
</evidence>
<name>A0A7X2IP14_9BURK</name>
<keyword evidence="2" id="KW-0472">Membrane</keyword>
<feature type="compositionally biased region" description="Low complexity" evidence="1">
    <location>
        <begin position="106"/>
        <end position="129"/>
    </location>
</feature>
<protein>
    <submittedName>
        <fullName evidence="3">Uncharacterized protein</fullName>
    </submittedName>
</protein>
<feature type="compositionally biased region" description="Polar residues" evidence="1">
    <location>
        <begin position="82"/>
        <end position="92"/>
    </location>
</feature>
<dbReference type="AlphaFoldDB" id="A0A7X2IP14"/>